<keyword evidence="3" id="KW-1185">Reference proteome</keyword>
<dbReference type="CDD" id="cd00093">
    <property type="entry name" value="HTH_XRE"/>
    <property type="match status" value="1"/>
</dbReference>
<organism evidence="2 3">
    <name type="scientific">Alterisphingorhabdus coralli</name>
    <dbReference type="NCBI Taxonomy" id="3071408"/>
    <lineage>
        <taxon>Bacteria</taxon>
        <taxon>Pseudomonadati</taxon>
        <taxon>Pseudomonadota</taxon>
        <taxon>Alphaproteobacteria</taxon>
        <taxon>Sphingomonadales</taxon>
        <taxon>Sphingomonadaceae</taxon>
        <taxon>Alterisphingorhabdus (ex Yan et al. 2024)</taxon>
    </lineage>
</organism>
<dbReference type="Proteomes" id="UP001302429">
    <property type="component" value="Chromosome"/>
</dbReference>
<dbReference type="EMBL" id="CP136594">
    <property type="protein sequence ID" value="WOE74899.1"/>
    <property type="molecule type" value="Genomic_DNA"/>
</dbReference>
<dbReference type="KEGG" id="acoa:RB602_13830"/>
<dbReference type="PROSITE" id="PS50943">
    <property type="entry name" value="HTH_CROC1"/>
    <property type="match status" value="1"/>
</dbReference>
<dbReference type="AlphaFoldDB" id="A0AA97HZN1"/>
<dbReference type="InterPro" id="IPR001387">
    <property type="entry name" value="Cro/C1-type_HTH"/>
</dbReference>
<dbReference type="Gene3D" id="1.10.260.40">
    <property type="entry name" value="lambda repressor-like DNA-binding domains"/>
    <property type="match status" value="1"/>
</dbReference>
<dbReference type="InterPro" id="IPR010982">
    <property type="entry name" value="Lambda_DNA-bd_dom_sf"/>
</dbReference>
<name>A0AA97HZN1_9SPHN</name>
<dbReference type="SUPFAM" id="SSF47413">
    <property type="entry name" value="lambda repressor-like DNA-binding domains"/>
    <property type="match status" value="1"/>
</dbReference>
<reference evidence="2 3" key="1">
    <citation type="submission" date="2023-10" db="EMBL/GenBank/DDBJ databases">
        <title>Complete genome sequence of a Sphingomonadaceae bacterium.</title>
        <authorList>
            <person name="Yan C."/>
        </authorList>
    </citation>
    <scope>NUCLEOTIDE SEQUENCE [LARGE SCALE GENOMIC DNA]</scope>
    <source>
        <strain evidence="2 3">SCSIO 66989</strain>
    </source>
</reference>
<gene>
    <name evidence="2" type="ORF">RB602_13830</name>
</gene>
<dbReference type="Pfam" id="PF01381">
    <property type="entry name" value="HTH_3"/>
    <property type="match status" value="1"/>
</dbReference>
<accession>A0AA97HZN1</accession>
<proteinExistence type="predicted"/>
<evidence type="ECO:0000313" key="3">
    <source>
        <dbReference type="Proteomes" id="UP001302429"/>
    </source>
</evidence>
<protein>
    <submittedName>
        <fullName evidence="2">Helix-turn-helix transcriptional regulator</fullName>
    </submittedName>
</protein>
<dbReference type="GO" id="GO:0003677">
    <property type="term" value="F:DNA binding"/>
    <property type="evidence" value="ECO:0007669"/>
    <property type="project" value="InterPro"/>
</dbReference>
<dbReference type="SMART" id="SM00530">
    <property type="entry name" value="HTH_XRE"/>
    <property type="match status" value="1"/>
</dbReference>
<evidence type="ECO:0000313" key="2">
    <source>
        <dbReference type="EMBL" id="WOE74899.1"/>
    </source>
</evidence>
<evidence type="ECO:0000259" key="1">
    <source>
        <dbReference type="PROSITE" id="PS50943"/>
    </source>
</evidence>
<feature type="domain" description="HTH cro/C1-type" evidence="1">
    <location>
        <begin position="28"/>
        <end position="83"/>
    </location>
</feature>
<dbReference type="RefSeq" id="WP_317081326.1">
    <property type="nucleotide sequence ID" value="NZ_CP136594.1"/>
</dbReference>
<sequence>MIMAHSNNQDERLIFAEEALVVEAQGLLQELLNEKDMTRADLARAMGVSRSRVTQLFSDECKNFTIRLWARALFALGEEAVVSYVGSEDCLEHYLAGRSEFPETEGSKRPGEWCELQALDLSEDAVHANDNVFLSLAATRDVNARYGVAA</sequence>